<protein>
    <submittedName>
        <fullName evidence="3">Uncharacterized protein</fullName>
    </submittedName>
</protein>
<gene>
    <name evidence="3" type="ORF">XNOV1_A012919</name>
</gene>
<name>A0AAV1EXG5_XYRNO</name>
<dbReference type="EMBL" id="OY660866">
    <property type="protein sequence ID" value="CAJ1053458.1"/>
    <property type="molecule type" value="Genomic_DNA"/>
</dbReference>
<evidence type="ECO:0000313" key="3">
    <source>
        <dbReference type="EMBL" id="CAJ1053458.1"/>
    </source>
</evidence>
<feature type="region of interest" description="Disordered" evidence="1">
    <location>
        <begin position="27"/>
        <end position="72"/>
    </location>
</feature>
<sequence>MKNMTLWCVLVVMNSLLRMPVEAVELETQRGKQSTPGTRATPETNPHGRGDRASESDEYDATTQTPIHDVLNSEPALSDELKHINILYQVVYGRTRGKRAIHKMWRWRASMDIPDSMQNRSITYGVMVVSREYVRTQLCGVRKGSEEQAWGQDACQITLKVKGKLEIIVRLTTHFSPSKTYYAVVRLRGNGESKEVQASLTLDREETLDPGVLHAAPLKSEMINGKIRLHIPPQTVSNSLYRRDVWVLEVEEVETEMTTNVLCGRTHQYNNIVTVWGGAECGLTVFEEAGQWLAELDENKFNPNETYILELTTEGSHSMTPAPVENRHSNTVIPTEVRRSAAPNPRTVNSVAPTPVGNHNPVIVTTTEAKLSEVFTLANMPSTLANMPSTPTTPSETTPDTLYDEYDDYGSAEAPLISDDSPGKVVSFDRPMQRNVRSYSDKLWEEASVNGWYQ</sequence>
<reference evidence="3" key="1">
    <citation type="submission" date="2023-08" db="EMBL/GenBank/DDBJ databases">
        <authorList>
            <person name="Alioto T."/>
            <person name="Alioto T."/>
            <person name="Gomez Garrido J."/>
        </authorList>
    </citation>
    <scope>NUCLEOTIDE SEQUENCE</scope>
</reference>
<proteinExistence type="predicted"/>
<feature type="compositionally biased region" description="Polar residues" evidence="1">
    <location>
        <begin position="31"/>
        <end position="44"/>
    </location>
</feature>
<keyword evidence="4" id="KW-1185">Reference proteome</keyword>
<dbReference type="Proteomes" id="UP001178508">
    <property type="component" value="Chromosome 3"/>
</dbReference>
<evidence type="ECO:0000313" key="4">
    <source>
        <dbReference type="Proteomes" id="UP001178508"/>
    </source>
</evidence>
<evidence type="ECO:0000256" key="1">
    <source>
        <dbReference type="SAM" id="MobiDB-lite"/>
    </source>
</evidence>
<accession>A0AAV1EXG5</accession>
<evidence type="ECO:0000256" key="2">
    <source>
        <dbReference type="SAM" id="SignalP"/>
    </source>
</evidence>
<feature type="chain" id="PRO_5043483002" evidence="2">
    <location>
        <begin position="24"/>
        <end position="454"/>
    </location>
</feature>
<feature type="compositionally biased region" description="Basic and acidic residues" evidence="1">
    <location>
        <begin position="46"/>
        <end position="55"/>
    </location>
</feature>
<feature type="signal peptide" evidence="2">
    <location>
        <begin position="1"/>
        <end position="23"/>
    </location>
</feature>
<dbReference type="AlphaFoldDB" id="A0AAV1EXG5"/>
<organism evidence="3 4">
    <name type="scientific">Xyrichtys novacula</name>
    <name type="common">Pearly razorfish</name>
    <name type="synonym">Hemipteronotus novacula</name>
    <dbReference type="NCBI Taxonomy" id="13765"/>
    <lineage>
        <taxon>Eukaryota</taxon>
        <taxon>Metazoa</taxon>
        <taxon>Chordata</taxon>
        <taxon>Craniata</taxon>
        <taxon>Vertebrata</taxon>
        <taxon>Euteleostomi</taxon>
        <taxon>Actinopterygii</taxon>
        <taxon>Neopterygii</taxon>
        <taxon>Teleostei</taxon>
        <taxon>Neoteleostei</taxon>
        <taxon>Acanthomorphata</taxon>
        <taxon>Eupercaria</taxon>
        <taxon>Labriformes</taxon>
        <taxon>Labridae</taxon>
        <taxon>Xyrichtys</taxon>
    </lineage>
</organism>
<keyword evidence="2" id="KW-0732">Signal</keyword>